<reference evidence="4" key="1">
    <citation type="submission" date="2020-03" db="EMBL/GenBank/DDBJ databases">
        <title>Transcriptomic Profiling of the Digestive Tract of the Rat Flea, Xenopsylla cheopis, Following Blood Feeding and Infection with Yersinia pestis.</title>
        <authorList>
            <person name="Bland D.M."/>
            <person name="Martens C.A."/>
            <person name="Virtaneva K."/>
            <person name="Kanakabandi K."/>
            <person name="Long D."/>
            <person name="Rosenke R."/>
            <person name="Saturday G.A."/>
            <person name="Hoyt F.H."/>
            <person name="Bruno D.P."/>
            <person name="Ribeiro J.M.C."/>
            <person name="Hinnebusch J."/>
        </authorList>
    </citation>
    <scope>NUCLEOTIDE SEQUENCE</scope>
</reference>
<evidence type="ECO:0000259" key="3">
    <source>
        <dbReference type="PROSITE" id="PS50982"/>
    </source>
</evidence>
<dbReference type="Gene3D" id="3.80.10.10">
    <property type="entry name" value="Ribonuclease Inhibitor"/>
    <property type="match status" value="1"/>
</dbReference>
<dbReference type="InterPro" id="IPR032675">
    <property type="entry name" value="LRR_dom_sf"/>
</dbReference>
<dbReference type="PANTHER" id="PTHR15739">
    <property type="entry name" value="ZINC FINGER PROTEIN"/>
    <property type="match status" value="1"/>
</dbReference>
<dbReference type="Pfam" id="PF12937">
    <property type="entry name" value="F-box-like"/>
    <property type="match status" value="1"/>
</dbReference>
<dbReference type="SUPFAM" id="SSF52047">
    <property type="entry name" value="RNI-like"/>
    <property type="match status" value="1"/>
</dbReference>
<feature type="region of interest" description="Disordered" evidence="1">
    <location>
        <begin position="1"/>
        <end position="209"/>
    </location>
</feature>
<accession>A0A6M2DR75</accession>
<feature type="domain" description="F-box" evidence="2">
    <location>
        <begin position="519"/>
        <end position="555"/>
    </location>
</feature>
<feature type="compositionally biased region" description="Basic residues" evidence="1">
    <location>
        <begin position="141"/>
        <end position="150"/>
    </location>
</feature>
<dbReference type="PROSITE" id="PS50181">
    <property type="entry name" value="FBOX"/>
    <property type="match status" value="1"/>
</dbReference>
<feature type="region of interest" description="Disordered" evidence="1">
    <location>
        <begin position="299"/>
        <end position="477"/>
    </location>
</feature>
<feature type="compositionally biased region" description="Basic residues" evidence="1">
    <location>
        <begin position="77"/>
        <end position="88"/>
    </location>
</feature>
<feature type="compositionally biased region" description="Low complexity" evidence="1">
    <location>
        <begin position="301"/>
        <end position="312"/>
    </location>
</feature>
<dbReference type="Pfam" id="PF01429">
    <property type="entry name" value="MBD"/>
    <property type="match status" value="1"/>
</dbReference>
<dbReference type="InterPro" id="IPR052283">
    <property type="entry name" value="GenomicStab_NeuMorph_Reg"/>
</dbReference>
<proteinExistence type="predicted"/>
<dbReference type="InterPro" id="IPR001739">
    <property type="entry name" value="Methyl_CpG_DNA-bd"/>
</dbReference>
<feature type="compositionally biased region" description="Polar residues" evidence="1">
    <location>
        <begin position="313"/>
        <end position="322"/>
    </location>
</feature>
<dbReference type="InterPro" id="IPR001810">
    <property type="entry name" value="F-box_dom"/>
</dbReference>
<dbReference type="SMART" id="SM00391">
    <property type="entry name" value="MBD"/>
    <property type="match status" value="1"/>
</dbReference>
<dbReference type="Gene3D" id="1.20.1280.50">
    <property type="match status" value="1"/>
</dbReference>
<dbReference type="SUPFAM" id="SSF54171">
    <property type="entry name" value="DNA-binding domain"/>
    <property type="match status" value="1"/>
</dbReference>
<dbReference type="SUPFAM" id="SSF81383">
    <property type="entry name" value="F-box domain"/>
    <property type="match status" value="1"/>
</dbReference>
<dbReference type="AlphaFoldDB" id="A0A6M2DR75"/>
<feature type="compositionally biased region" description="Basic and acidic residues" evidence="1">
    <location>
        <begin position="400"/>
        <end position="446"/>
    </location>
</feature>
<sequence>MNPDENENENPESADEVQNEAGSTEDTPNIQKGTKRKASESLDEIEDSHAVVSSENDKQELEAESKGDASFDSQTRRSGRKIRPKKPKTAYDDSPAAVADLESTKEESTDDVNDVDANTKEVSGGRTPSQTSLKSDDSKSGRKIRSKKLKIAYDDSAAPNADQATIKREQMDGVVDANTKEDNPRRRPSSQMSFKSDETNRASPALEKRTKVDLTSPLLRVPMSLGWKRELVYRSKLDHKSKRMGDVYYHSPSGKVLRSIREVAGYLTEGLTIENFTFCKEPLGLNDPNKEVVRDAKITKRLSSSSRPNSPLAVSTSSNSSALGKRTPKPKLPKGASPPPSEDNTIATTSKTPIKVSPKKSPQKPAFKVKLTNARLSDQTKLKHSKILKRRSMPTNVKNPEPDIKVEKQEKTNNTEKTGKPDKSDNPDKTVKSEKLGKLGKSEATKKTIVKKSTIRNNIGNGTKRKRVHETGSSVEHEAVENNDEAIVNSTESPERQIISTHAPFVQHFCLNVSAGYFALLKIFQYLKVQELLRASRVCRFWNEMSNSPSLWRTVRMKNSQVGDWHGFAKSLQKHHTKILDLRKMLIPASVNPDDMWKQFSKNIGLADSLISIDFCRCPAGIIEKLCETNPKMEIINAVTIRDDKLDLMPFASLKNLHELRLKSSGGFEIKNDLSPLKELKNLKHLSITSVKELGKCGCEVIADLVELQSLELGECSDFPEDFGSNVLSKLQKLERLRLEKGQGNCHTFSILECVSQLPVISQLELVNFDIKAGFDKSLALCTNIRRMLIIPTYITQSATTNHMVLRGVIKLSSSLTHFVWGVTLELLRVTELFVDQYENNKIKDKKPLGESIPVLKPVPSLSHQNEDKSEDEEYAAEAPQVEILTLQALQKLLNGSLPQTRVRILKIPFHASWRQSISDSQ</sequence>
<feature type="compositionally biased region" description="Basic and acidic residues" evidence="1">
    <location>
        <begin position="195"/>
        <end position="209"/>
    </location>
</feature>
<feature type="compositionally biased region" description="Acidic residues" evidence="1">
    <location>
        <begin position="1"/>
        <end position="18"/>
    </location>
</feature>
<dbReference type="InterPro" id="IPR036047">
    <property type="entry name" value="F-box-like_dom_sf"/>
</dbReference>
<feature type="compositionally biased region" description="Basic and acidic residues" evidence="1">
    <location>
        <begin position="55"/>
        <end position="69"/>
    </location>
</feature>
<evidence type="ECO:0000256" key="1">
    <source>
        <dbReference type="SAM" id="MobiDB-lite"/>
    </source>
</evidence>
<feature type="region of interest" description="Disordered" evidence="1">
    <location>
        <begin position="854"/>
        <end position="875"/>
    </location>
</feature>
<feature type="domain" description="MBD" evidence="3">
    <location>
        <begin position="213"/>
        <end position="283"/>
    </location>
</feature>
<evidence type="ECO:0000259" key="2">
    <source>
        <dbReference type="PROSITE" id="PS50181"/>
    </source>
</evidence>
<organism evidence="4">
    <name type="scientific">Xenopsylla cheopis</name>
    <name type="common">Oriental rat flea</name>
    <name type="synonym">Pulex cheopis</name>
    <dbReference type="NCBI Taxonomy" id="163159"/>
    <lineage>
        <taxon>Eukaryota</taxon>
        <taxon>Metazoa</taxon>
        <taxon>Ecdysozoa</taxon>
        <taxon>Arthropoda</taxon>
        <taxon>Hexapoda</taxon>
        <taxon>Insecta</taxon>
        <taxon>Pterygota</taxon>
        <taxon>Neoptera</taxon>
        <taxon>Endopterygota</taxon>
        <taxon>Siphonaptera</taxon>
        <taxon>Pulicidae</taxon>
        <taxon>Xenopsyllinae</taxon>
        <taxon>Xenopsylla</taxon>
    </lineage>
</organism>
<dbReference type="CDD" id="cd00122">
    <property type="entry name" value="MBD"/>
    <property type="match status" value="1"/>
</dbReference>
<feature type="compositionally biased region" description="Polar residues" evidence="1">
    <location>
        <begin position="342"/>
        <end position="352"/>
    </location>
</feature>
<dbReference type="PROSITE" id="PS50982">
    <property type="entry name" value="MBD"/>
    <property type="match status" value="1"/>
</dbReference>
<name>A0A6M2DR75_XENCH</name>
<feature type="compositionally biased region" description="Polar residues" evidence="1">
    <location>
        <begin position="20"/>
        <end position="32"/>
    </location>
</feature>
<protein>
    <submittedName>
        <fullName evidence="4">Putative muscle m-line assembly protein unc-89 isoform x5</fullName>
    </submittedName>
</protein>
<dbReference type="EMBL" id="GIIL01003935">
    <property type="protein sequence ID" value="NOV47661.1"/>
    <property type="molecule type" value="Transcribed_RNA"/>
</dbReference>
<dbReference type="Gene3D" id="3.30.890.10">
    <property type="entry name" value="Methyl-cpg-binding Protein 2, Chain A"/>
    <property type="match status" value="1"/>
</dbReference>
<dbReference type="InterPro" id="IPR016177">
    <property type="entry name" value="DNA-bd_dom_sf"/>
</dbReference>
<evidence type="ECO:0000313" key="4">
    <source>
        <dbReference type="EMBL" id="NOV47661.1"/>
    </source>
</evidence>
<feature type="compositionally biased region" description="Basic residues" evidence="1">
    <location>
        <begin position="382"/>
        <end position="392"/>
    </location>
</feature>
<dbReference type="PANTHER" id="PTHR15739:SF5">
    <property type="entry name" value="LD23158P"/>
    <property type="match status" value="1"/>
</dbReference>
<dbReference type="GO" id="GO:0003677">
    <property type="term" value="F:DNA binding"/>
    <property type="evidence" value="ECO:0007669"/>
    <property type="project" value="InterPro"/>
</dbReference>